<dbReference type="SUPFAM" id="SSF51182">
    <property type="entry name" value="RmlC-like cupins"/>
    <property type="match status" value="1"/>
</dbReference>
<keyword evidence="2" id="KW-0503">Monooxygenase</keyword>
<dbReference type="InterPro" id="IPR052044">
    <property type="entry name" value="PKS_Associated_Protein"/>
</dbReference>
<keyword evidence="3" id="KW-1185">Reference proteome</keyword>
<organism evidence="2 3">
    <name type="scientific">Kibdelosporangium aridum</name>
    <dbReference type="NCBI Taxonomy" id="2030"/>
    <lineage>
        <taxon>Bacteria</taxon>
        <taxon>Bacillati</taxon>
        <taxon>Actinomycetota</taxon>
        <taxon>Actinomycetes</taxon>
        <taxon>Pseudonocardiales</taxon>
        <taxon>Pseudonocardiaceae</taxon>
        <taxon>Kibdelosporangium</taxon>
    </lineage>
</organism>
<dbReference type="PANTHER" id="PTHR36114:SF1">
    <property type="entry name" value="16.7 KDA PROTEIN IN WHIE LOCUS"/>
    <property type="match status" value="1"/>
</dbReference>
<dbReference type="CDD" id="cd06991">
    <property type="entry name" value="cupin_TcmJ-like"/>
    <property type="match status" value="1"/>
</dbReference>
<dbReference type="InterPro" id="IPR013096">
    <property type="entry name" value="Cupin_2"/>
</dbReference>
<sequence>MTTNVRRVIGIDDVPAVTKRGGDIRLLLTPSTVGAATGFLGVAILKAGERITEHYHPYSDEFLYVVCGAVALDLDDEPITLCAGQGVLVPRNVRHRVRNAGEVEARVVFHLCPLAPRADLGHVDTEKIP</sequence>
<keyword evidence="2" id="KW-0560">Oxidoreductase</keyword>
<dbReference type="Gene3D" id="2.60.120.10">
    <property type="entry name" value="Jelly Rolls"/>
    <property type="match status" value="1"/>
</dbReference>
<evidence type="ECO:0000313" key="2">
    <source>
        <dbReference type="EMBL" id="SMD20379.1"/>
    </source>
</evidence>
<dbReference type="Proteomes" id="UP000192674">
    <property type="component" value="Unassembled WGS sequence"/>
</dbReference>
<accession>A0A1W2FE79</accession>
<dbReference type="OrthoDB" id="287918at2"/>
<name>A0A1W2FE79_KIBAR</name>
<dbReference type="GO" id="GO:0004497">
    <property type="term" value="F:monooxygenase activity"/>
    <property type="evidence" value="ECO:0007669"/>
    <property type="project" value="UniProtKB-KW"/>
</dbReference>
<evidence type="ECO:0000259" key="1">
    <source>
        <dbReference type="Pfam" id="PF07883"/>
    </source>
</evidence>
<dbReference type="InterPro" id="IPR014710">
    <property type="entry name" value="RmlC-like_jellyroll"/>
</dbReference>
<reference evidence="2 3" key="1">
    <citation type="submission" date="2017-04" db="EMBL/GenBank/DDBJ databases">
        <authorList>
            <person name="Afonso C.L."/>
            <person name="Miller P.J."/>
            <person name="Scott M.A."/>
            <person name="Spackman E."/>
            <person name="Goraichik I."/>
            <person name="Dimitrov K.M."/>
            <person name="Suarez D.L."/>
            <person name="Swayne D.E."/>
        </authorList>
    </citation>
    <scope>NUCLEOTIDE SEQUENCE [LARGE SCALE GENOMIC DNA]</scope>
    <source>
        <strain evidence="2 3">DSM 43828</strain>
    </source>
</reference>
<feature type="domain" description="Cupin type-2" evidence="1">
    <location>
        <begin position="43"/>
        <end position="109"/>
    </location>
</feature>
<dbReference type="InterPro" id="IPR016672">
    <property type="entry name" value="Polyketide_Synth_CurC_prd"/>
</dbReference>
<dbReference type="RefSeq" id="WP_033384948.1">
    <property type="nucleotide sequence ID" value="NZ_FWXV01000006.1"/>
</dbReference>
<gene>
    <name evidence="2" type="ORF">SAMN05661093_06402</name>
</gene>
<dbReference type="PIRSF" id="PIRSF016602">
    <property type="entry name" value="CurC_prd"/>
    <property type="match status" value="1"/>
</dbReference>
<dbReference type="AlphaFoldDB" id="A0A1W2FE79"/>
<evidence type="ECO:0000313" key="3">
    <source>
        <dbReference type="Proteomes" id="UP000192674"/>
    </source>
</evidence>
<proteinExistence type="predicted"/>
<dbReference type="Pfam" id="PF07883">
    <property type="entry name" value="Cupin_2"/>
    <property type="match status" value="1"/>
</dbReference>
<protein>
    <submittedName>
        <fullName evidence="2">Putative monooxygenase</fullName>
    </submittedName>
</protein>
<dbReference type="EMBL" id="FWXV01000006">
    <property type="protein sequence ID" value="SMD20379.1"/>
    <property type="molecule type" value="Genomic_DNA"/>
</dbReference>
<dbReference type="InterPro" id="IPR011051">
    <property type="entry name" value="RmlC_Cupin_sf"/>
</dbReference>
<dbReference type="PANTHER" id="PTHR36114">
    <property type="entry name" value="16.7 KDA PROTEIN IN WHIE LOCUS"/>
    <property type="match status" value="1"/>
</dbReference>